<keyword evidence="6" id="KW-0999">Mitochondrion inner membrane</keyword>
<dbReference type="NCBIfam" id="TIGR02227">
    <property type="entry name" value="sigpep_I_bact"/>
    <property type="match status" value="1"/>
</dbReference>
<feature type="chain" id="PRO_5044879297" description="Mitochondrial inner membrane protease subunit" evidence="8">
    <location>
        <begin position="20"/>
        <end position="285"/>
    </location>
</feature>
<evidence type="ECO:0000313" key="11">
    <source>
        <dbReference type="Proteomes" id="UP001530315"/>
    </source>
</evidence>
<comment type="catalytic activity">
    <reaction evidence="1">
        <text>Cleavage of hydrophobic, N-terminal signal or leader sequences from secreted and periplasmic proteins.</text>
        <dbReference type="EC" id="3.4.21.89"/>
    </reaction>
</comment>
<feature type="compositionally biased region" description="Gly residues" evidence="7">
    <location>
        <begin position="45"/>
        <end position="54"/>
    </location>
</feature>
<dbReference type="PROSITE" id="PS00501">
    <property type="entry name" value="SPASE_I_1"/>
    <property type="match status" value="1"/>
</dbReference>
<proteinExistence type="inferred from homology"/>
<evidence type="ECO:0000256" key="7">
    <source>
        <dbReference type="SAM" id="MobiDB-lite"/>
    </source>
</evidence>
<evidence type="ECO:0000256" key="8">
    <source>
        <dbReference type="SAM" id="SignalP"/>
    </source>
</evidence>
<evidence type="ECO:0000256" key="4">
    <source>
        <dbReference type="ARBA" id="ARBA00022801"/>
    </source>
</evidence>
<keyword evidence="8" id="KW-0732">Signal</keyword>
<evidence type="ECO:0000259" key="9">
    <source>
        <dbReference type="Pfam" id="PF10502"/>
    </source>
</evidence>
<protein>
    <recommendedName>
        <fullName evidence="6">Mitochondrial inner membrane protease subunit</fullName>
        <ecNumber evidence="6">3.4.21.-</ecNumber>
    </recommendedName>
</protein>
<feature type="active site" evidence="5">
    <location>
        <position position="194"/>
    </location>
</feature>
<keyword evidence="4 6" id="KW-0378">Hydrolase</keyword>
<dbReference type="SUPFAM" id="SSF51306">
    <property type="entry name" value="LexA/Signal peptidase"/>
    <property type="match status" value="1"/>
</dbReference>
<keyword evidence="3 6" id="KW-0645">Protease</keyword>
<evidence type="ECO:0000256" key="2">
    <source>
        <dbReference type="ARBA" id="ARBA00009370"/>
    </source>
</evidence>
<sequence length="285" mass="31213">MSPSPPNFMVLLRAALALAALGPSAPGWGAMAFCAPRRPPSYRGGRSGIVGGGRPRSTTGARKNADSGDLVDPNPGGLGQWDDDNDDGRSFEDLSFPEQVREWFSSPEGREDVRTYTVSLGVALLLRLLIIEPRYIPSLSMYPTFEVGDQLAVEKVTKRIRPFSRREVVVFNPPERFRDIVGGGSQKAKEALIKRIVAIEGDKVEIMGGKLFVNGEVQDEPFTAEDAEYEFGPVIVPKGDVLVLGDNRNHSLDGHIWGFLPAENVIGRAVFVYWPPWRVGSAGMY</sequence>
<comment type="similarity">
    <text evidence="2 6">Belongs to the peptidase S26 family.</text>
</comment>
<name>A0ABD3NTY0_9STRA</name>
<keyword evidence="11" id="KW-1185">Reference proteome</keyword>
<dbReference type="CDD" id="cd06530">
    <property type="entry name" value="S26_SPase_I"/>
    <property type="match status" value="1"/>
</dbReference>
<dbReference type="GO" id="GO:0005743">
    <property type="term" value="C:mitochondrial inner membrane"/>
    <property type="evidence" value="ECO:0007669"/>
    <property type="project" value="UniProtKB-SubCell"/>
</dbReference>
<accession>A0ABD3NTY0</accession>
<dbReference type="EC" id="3.4.21.-" evidence="6"/>
<comment type="caution">
    <text evidence="10">The sequence shown here is derived from an EMBL/GenBank/DDBJ whole genome shotgun (WGS) entry which is preliminary data.</text>
</comment>
<dbReference type="InterPro" id="IPR019756">
    <property type="entry name" value="Pept_S26A_signal_pept_1_Ser-AS"/>
</dbReference>
<feature type="active site" evidence="5">
    <location>
        <position position="140"/>
    </location>
</feature>
<keyword evidence="6" id="KW-0472">Membrane</keyword>
<evidence type="ECO:0000256" key="1">
    <source>
        <dbReference type="ARBA" id="ARBA00000677"/>
    </source>
</evidence>
<dbReference type="EMBL" id="JALLAZ020001184">
    <property type="protein sequence ID" value="KAL3779102.1"/>
    <property type="molecule type" value="Genomic_DNA"/>
</dbReference>
<dbReference type="GO" id="GO:0006508">
    <property type="term" value="P:proteolysis"/>
    <property type="evidence" value="ECO:0007669"/>
    <property type="project" value="UniProtKB-KW"/>
</dbReference>
<dbReference type="InterPro" id="IPR036286">
    <property type="entry name" value="LexA/Signal_pep-like_sf"/>
</dbReference>
<dbReference type="PROSITE" id="PS00761">
    <property type="entry name" value="SPASE_I_3"/>
    <property type="match status" value="1"/>
</dbReference>
<dbReference type="Gene3D" id="2.10.109.10">
    <property type="entry name" value="Umud Fragment, subunit A"/>
    <property type="match status" value="1"/>
</dbReference>
<dbReference type="Pfam" id="PF10502">
    <property type="entry name" value="Peptidase_S26"/>
    <property type="match status" value="1"/>
</dbReference>
<evidence type="ECO:0000256" key="6">
    <source>
        <dbReference type="RuleBase" id="RU362041"/>
    </source>
</evidence>
<evidence type="ECO:0000256" key="5">
    <source>
        <dbReference type="PIRSR" id="PIRSR600223-1"/>
    </source>
</evidence>
<comment type="subcellular location">
    <subcellularLocation>
        <location evidence="6">Mitochondrion inner membrane</location>
    </subcellularLocation>
</comment>
<feature type="region of interest" description="Disordered" evidence="7">
    <location>
        <begin position="44"/>
        <end position="92"/>
    </location>
</feature>
<feature type="domain" description="Peptidase S26" evidence="9">
    <location>
        <begin position="113"/>
        <end position="274"/>
    </location>
</feature>
<feature type="signal peptide" evidence="8">
    <location>
        <begin position="1"/>
        <end position="19"/>
    </location>
</feature>
<reference evidence="10 11" key="1">
    <citation type="submission" date="2024-10" db="EMBL/GenBank/DDBJ databases">
        <title>Updated reference genomes for cyclostephanoid diatoms.</title>
        <authorList>
            <person name="Roberts W.R."/>
            <person name="Alverson A.J."/>
        </authorList>
    </citation>
    <scope>NUCLEOTIDE SEQUENCE [LARGE SCALE GENOMIC DNA]</scope>
    <source>
        <strain evidence="10 11">AJA276-08</strain>
    </source>
</reference>
<evidence type="ECO:0000313" key="10">
    <source>
        <dbReference type="EMBL" id="KAL3779102.1"/>
    </source>
</evidence>
<dbReference type="InterPro" id="IPR019533">
    <property type="entry name" value="Peptidase_S26"/>
</dbReference>
<dbReference type="InterPro" id="IPR019758">
    <property type="entry name" value="Pept_S26A_signal_pept_1_CS"/>
</dbReference>
<dbReference type="PRINTS" id="PR00727">
    <property type="entry name" value="LEADERPTASE"/>
</dbReference>
<organism evidence="10 11">
    <name type="scientific">Stephanodiscus triporus</name>
    <dbReference type="NCBI Taxonomy" id="2934178"/>
    <lineage>
        <taxon>Eukaryota</taxon>
        <taxon>Sar</taxon>
        <taxon>Stramenopiles</taxon>
        <taxon>Ochrophyta</taxon>
        <taxon>Bacillariophyta</taxon>
        <taxon>Coscinodiscophyceae</taxon>
        <taxon>Thalassiosirophycidae</taxon>
        <taxon>Stephanodiscales</taxon>
        <taxon>Stephanodiscaceae</taxon>
        <taxon>Stephanodiscus</taxon>
    </lineage>
</organism>
<gene>
    <name evidence="10" type="ORF">ACHAW5_002348</name>
</gene>
<dbReference type="GO" id="GO:0009003">
    <property type="term" value="F:signal peptidase activity"/>
    <property type="evidence" value="ECO:0007669"/>
    <property type="project" value="UniProtKB-EC"/>
</dbReference>
<dbReference type="PANTHER" id="PTHR43390:SF1">
    <property type="entry name" value="CHLOROPLAST PROCESSING PEPTIDASE"/>
    <property type="match status" value="1"/>
</dbReference>
<keyword evidence="6" id="KW-0496">Mitochondrion</keyword>
<dbReference type="Proteomes" id="UP001530315">
    <property type="component" value="Unassembled WGS sequence"/>
</dbReference>
<dbReference type="InterPro" id="IPR000223">
    <property type="entry name" value="Pept_S26A_signal_pept_1"/>
</dbReference>
<dbReference type="PANTHER" id="PTHR43390">
    <property type="entry name" value="SIGNAL PEPTIDASE I"/>
    <property type="match status" value="1"/>
</dbReference>
<dbReference type="AlphaFoldDB" id="A0ABD3NTY0"/>
<evidence type="ECO:0000256" key="3">
    <source>
        <dbReference type="ARBA" id="ARBA00022670"/>
    </source>
</evidence>